<dbReference type="EMBL" id="CP094242">
    <property type="protein sequence ID" value="UNV87326.1"/>
    <property type="molecule type" value="Genomic_DNA"/>
</dbReference>
<accession>A0A0C1H4V7</accession>
<dbReference type="RefSeq" id="WP_039405064.1">
    <property type="nucleotide sequence ID" value="NZ_CP094242.1"/>
</dbReference>
<reference evidence="2 4" key="2">
    <citation type="submission" date="2022-03" db="EMBL/GenBank/DDBJ databases">
        <title>Genome sequencing of Morococcus cerebrosus.</title>
        <authorList>
            <person name="Baek M.-G."/>
            <person name="Yi H."/>
        </authorList>
    </citation>
    <scope>NUCLEOTIDE SEQUENCE [LARGE SCALE GENOMIC DNA]</scope>
    <source>
        <strain evidence="2 4">CIP 81.93</strain>
    </source>
</reference>
<organism evidence="1 3">
    <name type="scientific">Morococcus cerebrosus</name>
    <dbReference type="NCBI Taxonomy" id="1056807"/>
    <lineage>
        <taxon>Bacteria</taxon>
        <taxon>Pseudomonadati</taxon>
        <taxon>Pseudomonadota</taxon>
        <taxon>Betaproteobacteria</taxon>
        <taxon>Neisseriales</taxon>
        <taxon>Neisseriaceae</taxon>
        <taxon>Morococcus</taxon>
    </lineage>
</organism>
<protein>
    <submittedName>
        <fullName evidence="1">Uncharacterized protein</fullName>
    </submittedName>
</protein>
<dbReference type="AlphaFoldDB" id="A0A0C1H4V7"/>
<dbReference type="EMBL" id="JUFZ01000013">
    <property type="protein sequence ID" value="KIC12771.1"/>
    <property type="molecule type" value="Genomic_DNA"/>
</dbReference>
<dbReference type="Proteomes" id="UP000031390">
    <property type="component" value="Unassembled WGS sequence"/>
</dbReference>
<evidence type="ECO:0000313" key="3">
    <source>
        <dbReference type="Proteomes" id="UP000031390"/>
    </source>
</evidence>
<evidence type="ECO:0000313" key="2">
    <source>
        <dbReference type="EMBL" id="UNV87326.1"/>
    </source>
</evidence>
<sequence>MTARADFAVKQGTTVPLTFAVLDGKGKPHPSLKHLDSAVLTIAPTAAEAFALPLSVKPGGIGTLLTAEQTRGWRWRWARYSVRVTVKGVAAVIYEGNLTLETELGA</sequence>
<dbReference type="Proteomes" id="UP000829504">
    <property type="component" value="Chromosome"/>
</dbReference>
<evidence type="ECO:0000313" key="4">
    <source>
        <dbReference type="Proteomes" id="UP000829504"/>
    </source>
</evidence>
<evidence type="ECO:0000313" key="1">
    <source>
        <dbReference type="EMBL" id="KIC12771.1"/>
    </source>
</evidence>
<keyword evidence="4" id="KW-1185">Reference proteome</keyword>
<proteinExistence type="predicted"/>
<name>A0A0C1H4V7_9NEIS</name>
<gene>
    <name evidence="1" type="ORF">MCC93_03110</name>
    <name evidence="2" type="ORF">MON37_11945</name>
</gene>
<reference evidence="1 3" key="1">
    <citation type="submission" date="2014-12" db="EMBL/GenBank/DDBJ databases">
        <title>Genome sequence of Morococcus cerebrosus.</title>
        <authorList>
            <person name="Shin S.-K."/>
            <person name="Yi H."/>
        </authorList>
    </citation>
    <scope>NUCLEOTIDE SEQUENCE [LARGE SCALE GENOMIC DNA]</scope>
    <source>
        <strain evidence="1 3">CIP 81.93</strain>
    </source>
</reference>